<dbReference type="Proteomes" id="UP001165652">
    <property type="component" value="Unassembled WGS sequence"/>
</dbReference>
<evidence type="ECO:0000256" key="2">
    <source>
        <dbReference type="ARBA" id="ARBA00022723"/>
    </source>
</evidence>
<sequence>MTRAATSDTFADNARHALADPALQGALAFVETNFPARRRAVVDALPEFEALRDSARDIKAHTLAHLDLYLEAWEARVTEQGGQVHYAPTAADANRIVLDICRAAGARTVSKGKSMVGEEIGINEHLEQHGIVPVETDLGEYIIQIRGEMPSHIIMPAVHLNRHQVAADFRRVHADLPKDRDLDSAAALLNEARATLRRTFLSADVGITGANFLVAETGSSVIVTNEGNGDLTCTLPRVHIVLASIEKLVPTLEDMAQLVRVLARSATAQEMSVYTTITTGPRRAADPDGPHEYHVVIVDNGRSAMLAGEFRDMLRCIRCGACLNHCPVYHAVGGHAYGFVYPGPMGAVLTPSLIGVDRAGALPEASTFCGRCEEVCPVRIPLPRLMRFWRDRAFAQHLPSPVSRAALAAWGFLAARPWLYRGVTGLGTRLLARLGRVRGRFAWLPLAGGFTATRDLAAPQGATFQQQWRQRAASGPERPRPRTVPSGNPHGRGSEPLVAEPRAAPAPAADRPSGRPRPVAVGEPERPRGPEARP</sequence>
<dbReference type="PANTHER" id="PTHR47153">
    <property type="entry name" value="LACTATE UTILIZATION PROTEIN B"/>
    <property type="match status" value="1"/>
</dbReference>
<name>A0ABT5JA02_RHOTP</name>
<organism evidence="7 8">
    <name type="scientific">Rhodoplanes tepidamans</name>
    <name type="common">Rhodoplanes cryptolactis</name>
    <dbReference type="NCBI Taxonomy" id="200616"/>
    <lineage>
        <taxon>Bacteria</taxon>
        <taxon>Pseudomonadati</taxon>
        <taxon>Pseudomonadota</taxon>
        <taxon>Alphaproteobacteria</taxon>
        <taxon>Hyphomicrobiales</taxon>
        <taxon>Nitrobacteraceae</taxon>
        <taxon>Rhodoplanes</taxon>
    </lineage>
</organism>
<dbReference type="SUPFAM" id="SSF100950">
    <property type="entry name" value="NagB/RpiA/CoA transferase-like"/>
    <property type="match status" value="1"/>
</dbReference>
<evidence type="ECO:0000256" key="3">
    <source>
        <dbReference type="ARBA" id="ARBA00023004"/>
    </source>
</evidence>
<accession>A0ABT5JA02</accession>
<dbReference type="Gene3D" id="3.30.70.20">
    <property type="match status" value="1"/>
</dbReference>
<dbReference type="SUPFAM" id="SSF46548">
    <property type="entry name" value="alpha-helical ferredoxin"/>
    <property type="match status" value="1"/>
</dbReference>
<gene>
    <name evidence="7" type="ORF">PQJ73_11500</name>
</gene>
<keyword evidence="1" id="KW-0004">4Fe-4S</keyword>
<dbReference type="InterPro" id="IPR003741">
    <property type="entry name" value="LUD_dom"/>
</dbReference>
<keyword evidence="3" id="KW-0408">Iron</keyword>
<feature type="compositionally biased region" description="Basic and acidic residues" evidence="5">
    <location>
        <begin position="523"/>
        <end position="534"/>
    </location>
</feature>
<comment type="caution">
    <text evidence="7">The sequence shown here is derived from an EMBL/GenBank/DDBJ whole genome shotgun (WGS) entry which is preliminary data.</text>
</comment>
<keyword evidence="2" id="KW-0479">Metal-binding</keyword>
<reference evidence="7" key="2">
    <citation type="submission" date="2023-02" db="EMBL/GenBank/DDBJ databases">
        <authorList>
            <person name="Rayyan A."/>
            <person name="Meyer T."/>
            <person name="Kyndt J.A."/>
        </authorList>
    </citation>
    <scope>NUCLEOTIDE SEQUENCE</scope>
    <source>
        <strain evidence="7">DSM 9987</strain>
    </source>
</reference>
<dbReference type="InterPro" id="IPR017896">
    <property type="entry name" value="4Fe4S_Fe-S-bd"/>
</dbReference>
<proteinExistence type="predicted"/>
<dbReference type="RefSeq" id="WP_272777155.1">
    <property type="nucleotide sequence ID" value="NZ_JAQQLI010000015.1"/>
</dbReference>
<evidence type="ECO:0000256" key="5">
    <source>
        <dbReference type="SAM" id="MobiDB-lite"/>
    </source>
</evidence>
<dbReference type="PROSITE" id="PS00198">
    <property type="entry name" value="4FE4S_FER_1"/>
    <property type="match status" value="1"/>
</dbReference>
<keyword evidence="4" id="KW-0411">Iron-sulfur</keyword>
<feature type="compositionally biased region" description="Low complexity" evidence="5">
    <location>
        <begin position="499"/>
        <end position="511"/>
    </location>
</feature>
<reference evidence="7" key="1">
    <citation type="journal article" date="2023" name="Microbiol Resour">
        <title>Genome Sequences of Rhodoplanes serenus and Two Thermotolerant Strains, Rhodoplanes tepidamans and 'Rhodoplanes cryptolactis,' Further Refine the Genus.</title>
        <authorList>
            <person name="Rayyan A.A."/>
            <person name="Kyndt J.A."/>
        </authorList>
    </citation>
    <scope>NUCLEOTIDE SEQUENCE</scope>
    <source>
        <strain evidence="7">DSM 9987</strain>
    </source>
</reference>
<evidence type="ECO:0000313" key="7">
    <source>
        <dbReference type="EMBL" id="MDC7786307.1"/>
    </source>
</evidence>
<protein>
    <submittedName>
        <fullName evidence="7">Lactate utilization protein B</fullName>
    </submittedName>
</protein>
<evidence type="ECO:0000259" key="6">
    <source>
        <dbReference type="PROSITE" id="PS51379"/>
    </source>
</evidence>
<evidence type="ECO:0000256" key="4">
    <source>
        <dbReference type="ARBA" id="ARBA00023014"/>
    </source>
</evidence>
<dbReference type="Pfam" id="PF02589">
    <property type="entry name" value="LUD_dom"/>
    <property type="match status" value="1"/>
</dbReference>
<keyword evidence="8" id="KW-1185">Reference proteome</keyword>
<feature type="region of interest" description="Disordered" evidence="5">
    <location>
        <begin position="457"/>
        <end position="534"/>
    </location>
</feature>
<dbReference type="Pfam" id="PF13183">
    <property type="entry name" value="Fer4_8"/>
    <property type="match status" value="1"/>
</dbReference>
<dbReference type="PROSITE" id="PS51379">
    <property type="entry name" value="4FE4S_FER_2"/>
    <property type="match status" value="1"/>
</dbReference>
<dbReference type="EMBL" id="JAQQLI010000015">
    <property type="protein sequence ID" value="MDC7786307.1"/>
    <property type="molecule type" value="Genomic_DNA"/>
</dbReference>
<dbReference type="InterPro" id="IPR024185">
    <property type="entry name" value="FTHF_cligase-like_sf"/>
</dbReference>
<dbReference type="Gene3D" id="3.40.50.10420">
    <property type="entry name" value="NagB/RpiA/CoA transferase-like"/>
    <property type="match status" value="1"/>
</dbReference>
<evidence type="ECO:0000256" key="1">
    <source>
        <dbReference type="ARBA" id="ARBA00022485"/>
    </source>
</evidence>
<dbReference type="PANTHER" id="PTHR47153:SF2">
    <property type="entry name" value="LACTATE UTILIZATION PROTEIN B"/>
    <property type="match status" value="1"/>
</dbReference>
<dbReference type="InterPro" id="IPR017900">
    <property type="entry name" value="4Fe4S_Fe_S_CS"/>
</dbReference>
<evidence type="ECO:0000313" key="8">
    <source>
        <dbReference type="Proteomes" id="UP001165652"/>
    </source>
</evidence>
<dbReference type="InterPro" id="IPR037171">
    <property type="entry name" value="NagB/RpiA_transferase-like"/>
</dbReference>
<feature type="domain" description="4Fe-4S ferredoxin-type" evidence="6">
    <location>
        <begin position="307"/>
        <end position="337"/>
    </location>
</feature>
<dbReference type="InterPro" id="IPR004452">
    <property type="entry name" value="LutB/LldF"/>
</dbReference>